<keyword evidence="2" id="KW-0472">Membrane</keyword>
<feature type="transmembrane region" description="Helical" evidence="2">
    <location>
        <begin position="78"/>
        <end position="97"/>
    </location>
</feature>
<feature type="compositionally biased region" description="Gly residues" evidence="1">
    <location>
        <begin position="373"/>
        <end position="390"/>
    </location>
</feature>
<evidence type="ECO:0000256" key="1">
    <source>
        <dbReference type="SAM" id="MobiDB-lite"/>
    </source>
</evidence>
<sequence>MKKIIQKLMKKQQLKSKKEKRHCQKINQKNIERVKRSKVGNNGHKGIGNDDNLQNDDANYVAFHFNSIQKINPLINKLIYTLLVDDFLIIFIPSIQFTKIFTFGGMRLTKILNESGLQRQLTNSKIGAFFSPTKQEDLMEFFIGLSIKSCNNIKNKNSKKKNKNTKKGKKKKQDREIYRGSLRLSQDTWKNSDPYPHKETKKKKNRDNRSNNSNKRTSLPNKKYKSIKKKKQTIYRNSITPTSDVTSLFGLTRGELKWDILLKSDKKMNYYQNLFKKIISRHYYLSYPEEQFLNNWILQNNTDLAISNKRFNKINNFPYIKFFDANSILKNNIFSAKDIPLDRCENYEYEDVDIGGDIDIGVEVDSSGDVSSDGGGGSGDVSSDGGGGGGDDAKKKHKFDDDNNNSKRLDVPLPFPSIKKPQLRRKKTTPIKPLNIGKKPLSELFNRFLKQEDFNLNDPIILISSKWLQIFPWEKIFNESAIRCFSLFHLIYLPKDKQKNYLENWGKKKSNNKPNERSTKPLEISNKIIRTNSLKNSLNLPHYFAFNSSPEFSKETSKQEIQKKQSIWKKIMFKFNHSNELFLSGREMQNTPPYHTSLVKNGALPSKGLKKIITLFENHLFINQPNLLPHLLNQCLLENEYPVFVLSILDFLDLSESIYHLINNNFNITYLIAKDSKLVEIVKLLKKAQNGYLDSVKKNKHQKSPNHFFK</sequence>
<dbReference type="Proteomes" id="UP001146793">
    <property type="component" value="Unassembled WGS sequence"/>
</dbReference>
<evidence type="ECO:0000313" key="4">
    <source>
        <dbReference type="Proteomes" id="UP001146793"/>
    </source>
</evidence>
<feature type="region of interest" description="Disordered" evidence="1">
    <location>
        <begin position="153"/>
        <end position="225"/>
    </location>
</feature>
<evidence type="ECO:0000313" key="3">
    <source>
        <dbReference type="EMBL" id="KAJ3427578.1"/>
    </source>
</evidence>
<protein>
    <submittedName>
        <fullName evidence="3">Myb-like protein x</fullName>
    </submittedName>
</protein>
<organism evidence="3 4">
    <name type="scientific">Anaeramoeba flamelloides</name>
    <dbReference type="NCBI Taxonomy" id="1746091"/>
    <lineage>
        <taxon>Eukaryota</taxon>
        <taxon>Metamonada</taxon>
        <taxon>Anaeramoebidae</taxon>
        <taxon>Anaeramoeba</taxon>
    </lineage>
</organism>
<feature type="compositionally biased region" description="Basic residues" evidence="1">
    <location>
        <begin position="15"/>
        <end position="24"/>
    </location>
</feature>
<feature type="region of interest" description="Disordered" evidence="1">
    <location>
        <begin position="367"/>
        <end position="415"/>
    </location>
</feature>
<gene>
    <name evidence="3" type="ORF">M0812_03157</name>
</gene>
<feature type="compositionally biased region" description="Basic residues" evidence="1">
    <location>
        <begin position="156"/>
        <end position="172"/>
    </location>
</feature>
<evidence type="ECO:0000256" key="2">
    <source>
        <dbReference type="SAM" id="Phobius"/>
    </source>
</evidence>
<dbReference type="AlphaFoldDB" id="A0AAV7YJ23"/>
<comment type="caution">
    <text evidence="3">The sequence shown here is derived from an EMBL/GenBank/DDBJ whole genome shotgun (WGS) entry which is preliminary data.</text>
</comment>
<reference evidence="3" key="1">
    <citation type="submission" date="2022-08" db="EMBL/GenBank/DDBJ databases">
        <title>Novel sulphate-reducing endosymbionts in the free-living metamonad Anaeramoeba.</title>
        <authorList>
            <person name="Jerlstrom-Hultqvist J."/>
            <person name="Cepicka I."/>
            <person name="Gallot-Lavallee L."/>
            <person name="Salas-Leiva D."/>
            <person name="Curtis B.A."/>
            <person name="Zahonova K."/>
            <person name="Pipaliya S."/>
            <person name="Dacks J."/>
            <person name="Roger A.J."/>
        </authorList>
    </citation>
    <scope>NUCLEOTIDE SEQUENCE</scope>
    <source>
        <strain evidence="3">Busselton2</strain>
    </source>
</reference>
<feature type="region of interest" description="Disordered" evidence="1">
    <location>
        <begin position="15"/>
        <end position="51"/>
    </location>
</feature>
<accession>A0AAV7YJ23</accession>
<name>A0AAV7YJ23_9EUKA</name>
<dbReference type="EMBL" id="JANTQA010000061">
    <property type="protein sequence ID" value="KAJ3427578.1"/>
    <property type="molecule type" value="Genomic_DNA"/>
</dbReference>
<feature type="compositionally biased region" description="Basic and acidic residues" evidence="1">
    <location>
        <begin position="391"/>
        <end position="410"/>
    </location>
</feature>
<proteinExistence type="predicted"/>
<keyword evidence="2" id="KW-1133">Transmembrane helix</keyword>
<keyword evidence="2" id="KW-0812">Transmembrane</keyword>